<reference evidence="2 3" key="1">
    <citation type="submission" date="2013-02" db="EMBL/GenBank/DDBJ databases">
        <title>The Genome Annotation of Plasmodium falciparum Vietnam Oak-Knoll (FVO).</title>
        <authorList>
            <consortium name="The Broad Institute Genome Sequencing Platform"/>
            <consortium name="The Broad Institute Genome Sequencing Center for Infectious Disease"/>
            <person name="Neafsey D."/>
            <person name="Hoffman S."/>
            <person name="Volkman S."/>
            <person name="Rosenthal P."/>
            <person name="Walker B."/>
            <person name="Young S.K."/>
            <person name="Zeng Q."/>
            <person name="Gargeya S."/>
            <person name="Fitzgerald M."/>
            <person name="Haas B."/>
            <person name="Abouelleil A."/>
            <person name="Allen A.W."/>
            <person name="Alvarado L."/>
            <person name="Arachchi H.M."/>
            <person name="Berlin A.M."/>
            <person name="Chapman S.B."/>
            <person name="Gainer-Dewar J."/>
            <person name="Goldberg J."/>
            <person name="Griggs A."/>
            <person name="Gujja S."/>
            <person name="Hansen M."/>
            <person name="Howarth C."/>
            <person name="Imamovic A."/>
            <person name="Ireland A."/>
            <person name="Larimer J."/>
            <person name="McCowan C."/>
            <person name="Murphy C."/>
            <person name="Pearson M."/>
            <person name="Poon T.W."/>
            <person name="Priest M."/>
            <person name="Roberts A."/>
            <person name="Saif S."/>
            <person name="Shea T."/>
            <person name="Sisk P."/>
            <person name="Sykes S."/>
            <person name="Wortman J."/>
            <person name="Nusbaum C."/>
            <person name="Birren B."/>
        </authorList>
    </citation>
    <scope>NUCLEOTIDE SEQUENCE [LARGE SCALE GENOMIC DNA]</scope>
    <source>
        <strain evidence="3">Vietnam Oak-Knoll (FVO)</strain>
    </source>
</reference>
<dbReference type="AlphaFoldDB" id="A0A024UZC4"/>
<accession>A0A024UZC4</accession>
<dbReference type="Gene3D" id="3.10.129.10">
    <property type="entry name" value="Hotdog Thioesterase"/>
    <property type="match status" value="1"/>
</dbReference>
<feature type="transmembrane region" description="Helical" evidence="1">
    <location>
        <begin position="6"/>
        <end position="23"/>
    </location>
</feature>
<dbReference type="EMBL" id="KI925184">
    <property type="protein sequence ID" value="ETW15335.1"/>
    <property type="molecule type" value="Genomic_DNA"/>
</dbReference>
<proteinExistence type="predicted"/>
<gene>
    <name evidence="2" type="ORF">PFFVO_05629</name>
</gene>
<organism evidence="2 3">
    <name type="scientific">Plasmodium falciparum Vietnam Oak-Knoll</name>
    <name type="common">FVO</name>
    <dbReference type="NCBI Taxonomy" id="1036723"/>
    <lineage>
        <taxon>Eukaryota</taxon>
        <taxon>Sar</taxon>
        <taxon>Alveolata</taxon>
        <taxon>Apicomplexa</taxon>
        <taxon>Aconoidasida</taxon>
        <taxon>Haemosporida</taxon>
        <taxon>Plasmodiidae</taxon>
        <taxon>Plasmodium</taxon>
        <taxon>Plasmodium (Laverania)</taxon>
    </lineage>
</organism>
<dbReference type="OrthoDB" id="375543at2759"/>
<keyword evidence="1" id="KW-0472">Membrane</keyword>
<dbReference type="Proteomes" id="UP000030690">
    <property type="component" value="Unassembled WGS sequence"/>
</dbReference>
<sequence>MKFFSVLFLIQFIIYIFFFKTVVKSLNLKIDLDDKRYTVLYDEKKVKFADLDLLKIMFHPNHVRHCSNSIINYMMKLSSGTSPYILFVVKNIDITFEKPLEYNDDYKIFGAITNYGNTSIKLTVFGIGSEKKNKSYSSAIDFFNVKKLLLDSYTSNNNYEVDENNKGIHNLLKNYNEEKSEPIKLTQQNAKELAEGKTCKIFFKAQYTLVKISKVGSKASVTEDFKNEYPAIDEEKLKELINLFC</sequence>
<evidence type="ECO:0000256" key="1">
    <source>
        <dbReference type="SAM" id="Phobius"/>
    </source>
</evidence>
<keyword evidence="1" id="KW-1133">Transmembrane helix</keyword>
<evidence type="ECO:0000313" key="2">
    <source>
        <dbReference type="EMBL" id="ETW15335.1"/>
    </source>
</evidence>
<dbReference type="InterPro" id="IPR029069">
    <property type="entry name" value="HotDog_dom_sf"/>
</dbReference>
<reference evidence="2 3" key="2">
    <citation type="submission" date="2013-02" db="EMBL/GenBank/DDBJ databases">
        <title>The Genome Sequence of Plasmodium falciparum Vietnam Oak-Knoll (FVO).</title>
        <authorList>
            <consortium name="The Broad Institute Genome Sequencing Platform"/>
            <consortium name="The Broad Institute Genome Sequencing Center for Infectious Disease"/>
            <person name="Neafsey D."/>
            <person name="Cheeseman I."/>
            <person name="Volkman S."/>
            <person name="Adams J."/>
            <person name="Walker B."/>
            <person name="Young S.K."/>
            <person name="Zeng Q."/>
            <person name="Gargeya S."/>
            <person name="Fitzgerald M."/>
            <person name="Haas B."/>
            <person name="Abouelleil A."/>
            <person name="Alvarado L."/>
            <person name="Arachchi H.M."/>
            <person name="Berlin A.M."/>
            <person name="Chapman S.B."/>
            <person name="Dewar J."/>
            <person name="Goldberg J."/>
            <person name="Griggs A."/>
            <person name="Gujja S."/>
            <person name="Hansen M."/>
            <person name="Howarth C."/>
            <person name="Imamovic A."/>
            <person name="Larimer J."/>
            <person name="McCowan C."/>
            <person name="Murphy C."/>
            <person name="Neiman D."/>
            <person name="Pearson M."/>
            <person name="Priest M."/>
            <person name="Roberts A."/>
            <person name="Saif S."/>
            <person name="Shea T."/>
            <person name="Sisk P."/>
            <person name="Sykes S."/>
            <person name="Wortman J."/>
            <person name="Nusbaum C."/>
            <person name="Birren B."/>
        </authorList>
    </citation>
    <scope>NUCLEOTIDE SEQUENCE [LARGE SCALE GENOMIC DNA]</scope>
    <source>
        <strain evidence="3">Vietnam Oak-Knoll (FVO)</strain>
    </source>
</reference>
<dbReference type="CDD" id="cd00586">
    <property type="entry name" value="4HBT"/>
    <property type="match status" value="1"/>
</dbReference>
<evidence type="ECO:0000313" key="3">
    <source>
        <dbReference type="Proteomes" id="UP000030690"/>
    </source>
</evidence>
<dbReference type="SUPFAM" id="SSF54637">
    <property type="entry name" value="Thioesterase/thiol ester dehydrase-isomerase"/>
    <property type="match status" value="1"/>
</dbReference>
<protein>
    <submittedName>
        <fullName evidence="2">Uncharacterized protein</fullName>
    </submittedName>
</protein>
<keyword evidence="1" id="KW-0812">Transmembrane</keyword>
<name>A0A024UZC4_PLAFA</name>